<dbReference type="PANTHER" id="PTHR45756">
    <property type="entry name" value="PALMITOYLTRANSFERASE"/>
    <property type="match status" value="1"/>
</dbReference>
<evidence type="ECO:0000259" key="2">
    <source>
        <dbReference type="PROSITE" id="PS50011"/>
    </source>
</evidence>
<dbReference type="InterPro" id="IPR001245">
    <property type="entry name" value="Ser-Thr/Tyr_kinase_cat_dom"/>
</dbReference>
<dbReference type="SMART" id="SM00671">
    <property type="entry name" value="SEL1"/>
    <property type="match status" value="2"/>
</dbReference>
<organism evidence="3 4">
    <name type="scientific">Diversispora epigaea</name>
    <dbReference type="NCBI Taxonomy" id="1348612"/>
    <lineage>
        <taxon>Eukaryota</taxon>
        <taxon>Fungi</taxon>
        <taxon>Fungi incertae sedis</taxon>
        <taxon>Mucoromycota</taxon>
        <taxon>Glomeromycotina</taxon>
        <taxon>Glomeromycetes</taxon>
        <taxon>Diversisporales</taxon>
        <taxon>Diversisporaceae</taxon>
        <taxon>Diversispora</taxon>
    </lineage>
</organism>
<dbReference type="InterPro" id="IPR011990">
    <property type="entry name" value="TPR-like_helical_dom_sf"/>
</dbReference>
<dbReference type="STRING" id="1348612.A0A397HSW4"/>
<dbReference type="SUPFAM" id="SSF81901">
    <property type="entry name" value="HCP-like"/>
    <property type="match status" value="1"/>
</dbReference>
<dbReference type="OrthoDB" id="4062651at2759"/>
<feature type="region of interest" description="Disordered" evidence="1">
    <location>
        <begin position="491"/>
        <end position="515"/>
    </location>
</feature>
<dbReference type="InterPro" id="IPR011009">
    <property type="entry name" value="Kinase-like_dom_sf"/>
</dbReference>
<evidence type="ECO:0000313" key="3">
    <source>
        <dbReference type="EMBL" id="RHZ65068.1"/>
    </source>
</evidence>
<dbReference type="PANTHER" id="PTHR45756:SF1">
    <property type="entry name" value="PROTEIN KINASE DOMAIN CONTAINING PROTEIN"/>
    <property type="match status" value="1"/>
</dbReference>
<reference evidence="3 4" key="1">
    <citation type="submission" date="2018-08" db="EMBL/GenBank/DDBJ databases">
        <title>Genome and evolution of the arbuscular mycorrhizal fungus Diversispora epigaea (formerly Glomus versiforme) and its bacterial endosymbionts.</title>
        <authorList>
            <person name="Sun X."/>
            <person name="Fei Z."/>
            <person name="Harrison M."/>
        </authorList>
    </citation>
    <scope>NUCLEOTIDE SEQUENCE [LARGE SCALE GENOMIC DNA]</scope>
    <source>
        <strain evidence="3 4">IT104</strain>
    </source>
</reference>
<name>A0A397HSW4_9GLOM</name>
<evidence type="ECO:0000313" key="4">
    <source>
        <dbReference type="Proteomes" id="UP000266861"/>
    </source>
</evidence>
<feature type="domain" description="Protein kinase" evidence="2">
    <location>
        <begin position="39"/>
        <end position="312"/>
    </location>
</feature>
<dbReference type="GO" id="GO:0004672">
    <property type="term" value="F:protein kinase activity"/>
    <property type="evidence" value="ECO:0007669"/>
    <property type="project" value="InterPro"/>
</dbReference>
<dbReference type="Pfam" id="PF07714">
    <property type="entry name" value="PK_Tyr_Ser-Thr"/>
    <property type="match status" value="1"/>
</dbReference>
<dbReference type="Gene3D" id="1.10.510.10">
    <property type="entry name" value="Transferase(Phosphotransferase) domain 1"/>
    <property type="match status" value="1"/>
</dbReference>
<dbReference type="PROSITE" id="PS00109">
    <property type="entry name" value="PROTEIN_KINASE_TYR"/>
    <property type="match status" value="1"/>
</dbReference>
<comment type="caution">
    <text evidence="3">The sequence shown here is derived from an EMBL/GenBank/DDBJ whole genome shotgun (WGS) entry which is preliminary data.</text>
</comment>
<proteinExistence type="predicted"/>
<keyword evidence="4" id="KW-1185">Reference proteome</keyword>
<sequence>MQLIERLPEEIVQLIRIRSQEVDYINKNIDCFEIKRIESNLLQDLRNGSDIRQSESKHVTKRFYKETIAVACVKYKVFTEEEKKLIDESLIIQRELFECPNILKFYGLSKINGDEILVFEWAELGNLREIYSNENNISLAYKVKIAFGICEGIMFLNASGVYHHDIRCKNIMMTINHEPKLANFVYSRKRKDGTTFIKYPLFNWMAPEKMYDEPYTQRCEIFSFGMLMWELAYQKIPYEGIKNKIIYENVKKGGREMCDSFDSKPENKSIQKKYIELIQRAWKHIPEERIEINELYIELSNLASNSPTTSFFDGPKNILPSRTNNLFSNLYPSLSLITLKEGIDLHRANNREGAWNCFVAHSELGNPVAIYWKAKYLLEGYHPNGAMGSEEQTEKDTIEGLKLLKQAADEGVVDAQMQYIDILEIDKNENKVELRYYLTRASNNGDNEATYKLGVIYYNGELGLEIDRSKGLGYLKSAAEKGHEGAKEILREIGKNPATPSAANSKGTKRGRKKSQVWDHFTRSLLSKCHYCTKEWSRRRLKL</sequence>
<dbReference type="SUPFAM" id="SSF56112">
    <property type="entry name" value="Protein kinase-like (PK-like)"/>
    <property type="match status" value="1"/>
</dbReference>
<dbReference type="InterPro" id="IPR053215">
    <property type="entry name" value="TKL_Ser/Thr_kinase"/>
</dbReference>
<dbReference type="Gene3D" id="1.25.40.10">
    <property type="entry name" value="Tetratricopeptide repeat domain"/>
    <property type="match status" value="1"/>
</dbReference>
<dbReference type="InterPro" id="IPR008266">
    <property type="entry name" value="Tyr_kinase_AS"/>
</dbReference>
<accession>A0A397HSW4</accession>
<evidence type="ECO:0000256" key="1">
    <source>
        <dbReference type="SAM" id="MobiDB-lite"/>
    </source>
</evidence>
<dbReference type="InterPro" id="IPR006597">
    <property type="entry name" value="Sel1-like"/>
</dbReference>
<gene>
    <name evidence="3" type="ORF">Glove_319g105</name>
</gene>
<dbReference type="Proteomes" id="UP000266861">
    <property type="component" value="Unassembled WGS sequence"/>
</dbReference>
<protein>
    <recommendedName>
        <fullName evidence="2">Protein kinase domain-containing protein</fullName>
    </recommendedName>
</protein>
<dbReference type="EMBL" id="PQFF01000291">
    <property type="protein sequence ID" value="RHZ65068.1"/>
    <property type="molecule type" value="Genomic_DNA"/>
</dbReference>
<dbReference type="InterPro" id="IPR000719">
    <property type="entry name" value="Prot_kinase_dom"/>
</dbReference>
<dbReference type="GO" id="GO:0005524">
    <property type="term" value="F:ATP binding"/>
    <property type="evidence" value="ECO:0007669"/>
    <property type="project" value="InterPro"/>
</dbReference>
<dbReference type="PROSITE" id="PS50011">
    <property type="entry name" value="PROTEIN_KINASE_DOM"/>
    <property type="match status" value="1"/>
</dbReference>
<dbReference type="Pfam" id="PF08238">
    <property type="entry name" value="Sel1"/>
    <property type="match status" value="2"/>
</dbReference>
<dbReference type="AlphaFoldDB" id="A0A397HSW4"/>